<accession>A0A1M7YXM3</accession>
<gene>
    <name evidence="6" type="primary">oxyR_2</name>
    <name evidence="6" type="ORF">VQ7734_03111</name>
</gene>
<dbReference type="InterPro" id="IPR036390">
    <property type="entry name" value="WH_DNA-bd_sf"/>
</dbReference>
<evidence type="ECO:0000256" key="1">
    <source>
        <dbReference type="ARBA" id="ARBA00009437"/>
    </source>
</evidence>
<keyword evidence="4" id="KW-0804">Transcription</keyword>
<evidence type="ECO:0000256" key="4">
    <source>
        <dbReference type="ARBA" id="ARBA00023163"/>
    </source>
</evidence>
<evidence type="ECO:0000256" key="3">
    <source>
        <dbReference type="ARBA" id="ARBA00023125"/>
    </source>
</evidence>
<dbReference type="Pfam" id="PF00126">
    <property type="entry name" value="HTH_1"/>
    <property type="match status" value="1"/>
</dbReference>
<evidence type="ECO:0000313" key="6">
    <source>
        <dbReference type="EMBL" id="SHO57342.1"/>
    </source>
</evidence>
<name>A0A1M7YXM3_9VIBR</name>
<proteinExistence type="inferred from homology"/>
<dbReference type="OrthoDB" id="5723059at2"/>
<dbReference type="SUPFAM" id="SSF53850">
    <property type="entry name" value="Periplasmic binding protein-like II"/>
    <property type="match status" value="1"/>
</dbReference>
<keyword evidence="2" id="KW-0805">Transcription regulation</keyword>
<dbReference type="PANTHER" id="PTHR30579">
    <property type="entry name" value="TRANSCRIPTIONAL REGULATOR"/>
    <property type="match status" value="1"/>
</dbReference>
<dbReference type="Gene3D" id="3.40.190.10">
    <property type="entry name" value="Periplasmic binding protein-like II"/>
    <property type="match status" value="2"/>
</dbReference>
<dbReference type="EMBL" id="FRFG01000037">
    <property type="protein sequence ID" value="SHO57342.1"/>
    <property type="molecule type" value="Genomic_DNA"/>
</dbReference>
<dbReference type="PANTHER" id="PTHR30579:SF7">
    <property type="entry name" value="HTH-TYPE TRANSCRIPTIONAL REGULATOR LRHA-RELATED"/>
    <property type="match status" value="1"/>
</dbReference>
<dbReference type="AlphaFoldDB" id="A0A1M7YXM3"/>
<evidence type="ECO:0000259" key="5">
    <source>
        <dbReference type="PROSITE" id="PS50931"/>
    </source>
</evidence>
<dbReference type="GO" id="GO:0003677">
    <property type="term" value="F:DNA binding"/>
    <property type="evidence" value="ECO:0007669"/>
    <property type="project" value="UniProtKB-KW"/>
</dbReference>
<dbReference type="STRING" id="1117707.VQ7734_03111"/>
<protein>
    <submittedName>
        <fullName evidence="6">Hydrogen peroxide-inducible genes activator</fullName>
    </submittedName>
</protein>
<dbReference type="Pfam" id="PF03466">
    <property type="entry name" value="LysR_substrate"/>
    <property type="match status" value="1"/>
</dbReference>
<comment type="similarity">
    <text evidence="1">Belongs to the LysR transcriptional regulatory family.</text>
</comment>
<organism evidence="6 7">
    <name type="scientific">Vibrio quintilis</name>
    <dbReference type="NCBI Taxonomy" id="1117707"/>
    <lineage>
        <taxon>Bacteria</taxon>
        <taxon>Pseudomonadati</taxon>
        <taxon>Pseudomonadota</taxon>
        <taxon>Gammaproteobacteria</taxon>
        <taxon>Vibrionales</taxon>
        <taxon>Vibrionaceae</taxon>
        <taxon>Vibrio</taxon>
    </lineage>
</organism>
<dbReference type="PRINTS" id="PR00039">
    <property type="entry name" value="HTHLYSR"/>
</dbReference>
<dbReference type="Proteomes" id="UP000184600">
    <property type="component" value="Unassembled WGS sequence"/>
</dbReference>
<dbReference type="InterPro" id="IPR050176">
    <property type="entry name" value="LTTR"/>
</dbReference>
<dbReference type="Gene3D" id="1.10.10.10">
    <property type="entry name" value="Winged helix-like DNA-binding domain superfamily/Winged helix DNA-binding domain"/>
    <property type="match status" value="1"/>
</dbReference>
<dbReference type="SUPFAM" id="SSF46785">
    <property type="entry name" value="Winged helix' DNA-binding domain"/>
    <property type="match status" value="1"/>
</dbReference>
<sequence>MDIEALRSFIAFVETGSFTRTAKQVHRTQSAISMQMKRLEEQVGKPLFIKNGRHLMLSYDGQRLAPYAKSLIEMHDKTLAQLKSETPTTQIRLGCPDDYAESVLPGLTRLLHQQWPQLDLQITAAPSHRIRIMLDSNHLDAGIVTRSPTSEEGYPLQREQGVWVQAVQHDHLLSAEPLPVVLFQPECKFYQAAIDGLIKQNRNFKVMACTSSASTLRGLIAHGLGIGAMARSSMSAGLAEISGNILPGLPMIDIVLILSGRKENPLSEAFGQQLSQWYQEERQQASVASVV</sequence>
<dbReference type="InterPro" id="IPR000847">
    <property type="entry name" value="LysR_HTH_N"/>
</dbReference>
<dbReference type="InterPro" id="IPR005119">
    <property type="entry name" value="LysR_subst-bd"/>
</dbReference>
<dbReference type="InterPro" id="IPR036388">
    <property type="entry name" value="WH-like_DNA-bd_sf"/>
</dbReference>
<evidence type="ECO:0000256" key="2">
    <source>
        <dbReference type="ARBA" id="ARBA00023015"/>
    </source>
</evidence>
<keyword evidence="3" id="KW-0238">DNA-binding</keyword>
<keyword evidence="7" id="KW-1185">Reference proteome</keyword>
<reference evidence="7" key="1">
    <citation type="submission" date="2016-12" db="EMBL/GenBank/DDBJ databases">
        <authorList>
            <person name="Rodrigo-Torres L."/>
            <person name="Arahal R.D."/>
            <person name="Lucena T."/>
        </authorList>
    </citation>
    <scope>NUCLEOTIDE SEQUENCE [LARGE SCALE GENOMIC DNA]</scope>
</reference>
<feature type="domain" description="HTH lysR-type" evidence="5">
    <location>
        <begin position="1"/>
        <end position="58"/>
    </location>
</feature>
<dbReference type="PROSITE" id="PS50931">
    <property type="entry name" value="HTH_LYSR"/>
    <property type="match status" value="1"/>
</dbReference>
<dbReference type="GO" id="GO:0003700">
    <property type="term" value="F:DNA-binding transcription factor activity"/>
    <property type="evidence" value="ECO:0007669"/>
    <property type="project" value="InterPro"/>
</dbReference>
<evidence type="ECO:0000313" key="7">
    <source>
        <dbReference type="Proteomes" id="UP000184600"/>
    </source>
</evidence>